<dbReference type="EMBL" id="QXIR01000019">
    <property type="protein sequence ID" value="RIW32069.1"/>
    <property type="molecule type" value="Genomic_DNA"/>
</dbReference>
<dbReference type="GO" id="GO:0016747">
    <property type="term" value="F:acyltransferase activity, transferring groups other than amino-acyl groups"/>
    <property type="evidence" value="ECO:0007669"/>
    <property type="project" value="InterPro"/>
</dbReference>
<dbReference type="InterPro" id="IPR000182">
    <property type="entry name" value="GNAT_dom"/>
</dbReference>
<keyword evidence="3" id="KW-1185">Reference proteome</keyword>
<dbReference type="InterPro" id="IPR016181">
    <property type="entry name" value="Acyl_CoA_acyltransferase"/>
</dbReference>
<keyword evidence="2" id="KW-0808">Transferase</keyword>
<dbReference type="AlphaFoldDB" id="A0A3A1QV71"/>
<protein>
    <submittedName>
        <fullName evidence="2">GNAT family N-acetyltransferase</fullName>
    </submittedName>
</protein>
<evidence type="ECO:0000313" key="2">
    <source>
        <dbReference type="EMBL" id="RIW32069.1"/>
    </source>
</evidence>
<feature type="domain" description="N-acetyltransferase" evidence="1">
    <location>
        <begin position="111"/>
        <end position="235"/>
    </location>
</feature>
<reference evidence="2 3" key="1">
    <citation type="submission" date="2018-09" db="EMBL/GenBank/DDBJ databases">
        <title>Bacillus saliacetes sp. nov., isolated from Thai shrimp paste (Ka-pi).</title>
        <authorList>
            <person name="Daroonpunt R."/>
            <person name="Tanasupawat S."/>
            <person name="Yiamsombut S."/>
        </authorList>
    </citation>
    <scope>NUCLEOTIDE SEQUENCE [LARGE SCALE GENOMIC DNA]</scope>
    <source>
        <strain evidence="2 3">SKP7-4</strain>
    </source>
</reference>
<dbReference type="PANTHER" id="PTHR31143:SF2">
    <property type="entry name" value="FR47-LIKE DOMAIN-CONTAINING PROTEIN-RELATED"/>
    <property type="match status" value="1"/>
</dbReference>
<gene>
    <name evidence="2" type="ORF">D3H55_14165</name>
</gene>
<dbReference type="Proteomes" id="UP000265801">
    <property type="component" value="Unassembled WGS sequence"/>
</dbReference>
<evidence type="ECO:0000313" key="3">
    <source>
        <dbReference type="Proteomes" id="UP000265801"/>
    </source>
</evidence>
<dbReference type="PROSITE" id="PS51186">
    <property type="entry name" value="GNAT"/>
    <property type="match status" value="1"/>
</dbReference>
<dbReference type="Gene3D" id="3.40.630.30">
    <property type="match status" value="1"/>
</dbReference>
<name>A0A3A1QV71_9BACI</name>
<comment type="caution">
    <text evidence="2">The sequence shown here is derived from an EMBL/GenBank/DDBJ whole genome shotgun (WGS) entry which is preliminary data.</text>
</comment>
<accession>A0A3A1QV71</accession>
<proteinExistence type="predicted"/>
<dbReference type="SUPFAM" id="SSF55729">
    <property type="entry name" value="Acyl-CoA N-acyltransferases (Nat)"/>
    <property type="match status" value="1"/>
</dbReference>
<evidence type="ECO:0000259" key="1">
    <source>
        <dbReference type="PROSITE" id="PS51186"/>
    </source>
</evidence>
<dbReference type="OrthoDB" id="7054616at2"/>
<dbReference type="PANTHER" id="PTHR31143">
    <property type="match status" value="1"/>
</dbReference>
<sequence>MPAFVHSVLSRTIKGQVFVDSGSGQSFLIGTDAGIYFVAGNTRNHPFNHFIFEFGRQRKHNDGRFTLFSSSSSWDLVIKEQQSISLKQMRRCSFIFKDKDVIAEKNLPNQYYMKKIDEDLVKNSSEFNEGYYQEYWGSVFNFIENGVGYAILHKEKIVCECTSIFSSDRFAEIDIATHKDYRGKGLASHTAKAFLKDCLMNGIMPRWDCDVANDTSVHLAKKLGFSDRVEHSIFY</sequence>
<dbReference type="Pfam" id="PF12746">
    <property type="entry name" value="GNAT_acetyltran"/>
    <property type="match status" value="1"/>
</dbReference>
<dbReference type="CDD" id="cd04301">
    <property type="entry name" value="NAT_SF"/>
    <property type="match status" value="1"/>
</dbReference>
<dbReference type="InterPro" id="IPR027365">
    <property type="entry name" value="GNAT_acetyltra_YdfB-like"/>
</dbReference>
<organism evidence="2 3">
    <name type="scientific">Bacillus salacetis</name>
    <dbReference type="NCBI Taxonomy" id="2315464"/>
    <lineage>
        <taxon>Bacteria</taxon>
        <taxon>Bacillati</taxon>
        <taxon>Bacillota</taxon>
        <taxon>Bacilli</taxon>
        <taxon>Bacillales</taxon>
        <taxon>Bacillaceae</taxon>
        <taxon>Bacillus</taxon>
    </lineage>
</organism>